<evidence type="ECO:0000313" key="3">
    <source>
        <dbReference type="Proteomes" id="UP000054563"/>
    </source>
</evidence>
<evidence type="ECO:0000256" key="1">
    <source>
        <dbReference type="ARBA" id="ARBA00006315"/>
    </source>
</evidence>
<gene>
    <name evidence="2" type="ORF">CIHG_01802</name>
</gene>
<dbReference type="Gene3D" id="3.40.830.10">
    <property type="entry name" value="LigB-like"/>
    <property type="match status" value="1"/>
</dbReference>
<dbReference type="EMBL" id="DS016984">
    <property type="protein sequence ID" value="KMU84018.1"/>
    <property type="molecule type" value="Genomic_DNA"/>
</dbReference>
<dbReference type="Pfam" id="PF01875">
    <property type="entry name" value="Memo"/>
    <property type="match status" value="1"/>
</dbReference>
<dbReference type="HAMAP" id="MF_00055">
    <property type="entry name" value="MEMO1"/>
    <property type="match status" value="1"/>
</dbReference>
<dbReference type="STRING" id="396776.A0A0J8UA94"/>
<sequence>MPSREATHAGSWYSDNAATLTRQLDEWMNRVPNEIEGIGSLPVAGARIIIAPHAGYAYSGPCAAFAYKSLDLSKAKRIFLLGPSHHHPFSKIALPELSSYSTPLSQEPLPLDREIIDELSTRTENGTVRFTTMNQAIDEAEHSLELHLPYIHYLLQRLYPGEPAASYPKLVPMMVGSTSAPTEQAFGRILAPYLANPENAFIVSSDFCHWGLRFAYAYYVPDAPAPGPVLPLSYAALPQPSEALKLGAATPQISGMSKGRYLRAGDPLPKGAGVPSIHESISACDIACMSAIASGQTQTFLDALKSTGNTICGRHPIGVIMAAIEFVLGKDKENMKDLDIKAGDEAQTHLMRGAFNFVRYERSSDCISVTDSSVSYVSAFAVL</sequence>
<reference evidence="3" key="1">
    <citation type="journal article" date="2010" name="Genome Res.">
        <title>Population genomic sequencing of Coccidioides fungi reveals recent hybridization and transposon control.</title>
        <authorList>
            <person name="Neafsey D.E."/>
            <person name="Barker B.M."/>
            <person name="Sharpton T.J."/>
            <person name="Stajich J.E."/>
            <person name="Park D.J."/>
            <person name="Whiston E."/>
            <person name="Hung C.-Y."/>
            <person name="McMahan C."/>
            <person name="White J."/>
            <person name="Sykes S."/>
            <person name="Heiman D."/>
            <person name="Young S."/>
            <person name="Zeng Q."/>
            <person name="Abouelleil A."/>
            <person name="Aftuck L."/>
            <person name="Bessette D."/>
            <person name="Brown A."/>
            <person name="FitzGerald M."/>
            <person name="Lui A."/>
            <person name="Macdonald J.P."/>
            <person name="Priest M."/>
            <person name="Orbach M.J."/>
            <person name="Galgiani J.N."/>
            <person name="Kirkland T.N."/>
            <person name="Cole G.T."/>
            <person name="Birren B.W."/>
            <person name="Henn M.R."/>
            <person name="Taylor J.W."/>
            <person name="Rounsley S.D."/>
        </authorList>
    </citation>
    <scope>NUCLEOTIDE SEQUENCE [LARGE SCALE GENOMIC DNA]</scope>
    <source>
        <strain evidence="3">H538.4</strain>
    </source>
</reference>
<accession>A0A0J8UA94</accession>
<organism evidence="2 3">
    <name type="scientific">Coccidioides immitis H538.4</name>
    <dbReference type="NCBI Taxonomy" id="396776"/>
    <lineage>
        <taxon>Eukaryota</taxon>
        <taxon>Fungi</taxon>
        <taxon>Dikarya</taxon>
        <taxon>Ascomycota</taxon>
        <taxon>Pezizomycotina</taxon>
        <taxon>Eurotiomycetes</taxon>
        <taxon>Eurotiomycetidae</taxon>
        <taxon>Onygenales</taxon>
        <taxon>Onygenaceae</taxon>
        <taxon>Coccidioides</taxon>
    </lineage>
</organism>
<dbReference type="Proteomes" id="UP000054563">
    <property type="component" value="Unassembled WGS sequence"/>
</dbReference>
<dbReference type="PANTHER" id="PTHR11060:SF0">
    <property type="entry name" value="PROTEIN MEMO1"/>
    <property type="match status" value="1"/>
</dbReference>
<dbReference type="eggNOG" id="KOG3086">
    <property type="taxonomic scope" value="Eukaryota"/>
</dbReference>
<dbReference type="CDD" id="cd07361">
    <property type="entry name" value="MEMO_like"/>
    <property type="match status" value="1"/>
</dbReference>
<proteinExistence type="inferred from homology"/>
<name>A0A0J8UA94_COCIT</name>
<dbReference type="PANTHER" id="PTHR11060">
    <property type="entry name" value="PROTEIN MEMO1"/>
    <property type="match status" value="1"/>
</dbReference>
<dbReference type="InterPro" id="IPR002737">
    <property type="entry name" value="MEMO1_fam"/>
</dbReference>
<dbReference type="NCBIfam" id="TIGR04336">
    <property type="entry name" value="AmmeMemoSam_B"/>
    <property type="match status" value="1"/>
</dbReference>
<dbReference type="OrthoDB" id="417112at2759"/>
<dbReference type="VEuPathDB" id="FungiDB:CIHG_01802"/>
<comment type="similarity">
    <text evidence="1">Belongs to the MEMO1 family.</text>
</comment>
<evidence type="ECO:0000313" key="2">
    <source>
        <dbReference type="EMBL" id="KMU84018.1"/>
    </source>
</evidence>
<dbReference type="AlphaFoldDB" id="A0A0J8UA94"/>
<protein>
    <submittedName>
        <fullName evidence="2">Uncharacterized protein</fullName>
    </submittedName>
</protein>